<evidence type="ECO:0000313" key="1">
    <source>
        <dbReference type="EMBL" id="CAH1601761.1"/>
    </source>
</evidence>
<organism evidence="1 2">
    <name type="scientific">Vibrio jasicida</name>
    <dbReference type="NCBI Taxonomy" id="766224"/>
    <lineage>
        <taxon>Bacteria</taxon>
        <taxon>Pseudomonadati</taxon>
        <taxon>Pseudomonadota</taxon>
        <taxon>Gammaproteobacteria</taxon>
        <taxon>Vibrionales</taxon>
        <taxon>Vibrionaceae</taxon>
        <taxon>Vibrio</taxon>
    </lineage>
</organism>
<dbReference type="Proteomes" id="UP001295462">
    <property type="component" value="Unassembled WGS sequence"/>
</dbReference>
<evidence type="ECO:0000313" key="2">
    <source>
        <dbReference type="Proteomes" id="UP001295462"/>
    </source>
</evidence>
<protein>
    <recommendedName>
        <fullName evidence="3">Transposase DDE domain-containing protein</fullName>
    </recommendedName>
</protein>
<gene>
    <name evidence="1" type="ORF">THF1A12_50204</name>
</gene>
<dbReference type="AlphaFoldDB" id="A0AAU9QTP9"/>
<reference evidence="1" key="1">
    <citation type="submission" date="2022-01" db="EMBL/GenBank/DDBJ databases">
        <authorList>
            <person name="Lagorce A."/>
        </authorList>
    </citation>
    <scope>NUCLEOTIDE SEQUENCE</scope>
    <source>
        <strain evidence="1">Th15_F1_A12</strain>
    </source>
</reference>
<comment type="caution">
    <text evidence="1">The sequence shown here is derived from an EMBL/GenBank/DDBJ whole genome shotgun (WGS) entry which is preliminary data.</text>
</comment>
<name>A0AAU9QTP9_9VIBR</name>
<sequence length="60" mass="7052">MGFFLNSTDKIDCPLHALKMQRMFYLNPNYWKSAGWGMITLDLVLRIKILLRAQTYPSTE</sequence>
<dbReference type="EMBL" id="CAKMUD010000105">
    <property type="protein sequence ID" value="CAH1601761.1"/>
    <property type="molecule type" value="Genomic_DNA"/>
</dbReference>
<evidence type="ECO:0008006" key="3">
    <source>
        <dbReference type="Google" id="ProtNLM"/>
    </source>
</evidence>
<accession>A0AAU9QTP9</accession>
<proteinExistence type="predicted"/>